<gene>
    <name evidence="2" type="ORF">PCOR1329_LOCUS48049</name>
</gene>
<organism evidence="2 3">
    <name type="scientific">Prorocentrum cordatum</name>
    <dbReference type="NCBI Taxonomy" id="2364126"/>
    <lineage>
        <taxon>Eukaryota</taxon>
        <taxon>Sar</taxon>
        <taxon>Alveolata</taxon>
        <taxon>Dinophyceae</taxon>
        <taxon>Prorocentrales</taxon>
        <taxon>Prorocentraceae</taxon>
        <taxon>Prorocentrum</taxon>
    </lineage>
</organism>
<reference evidence="2" key="1">
    <citation type="submission" date="2023-10" db="EMBL/GenBank/DDBJ databases">
        <authorList>
            <person name="Chen Y."/>
            <person name="Shah S."/>
            <person name="Dougan E. K."/>
            <person name="Thang M."/>
            <person name="Chan C."/>
        </authorList>
    </citation>
    <scope>NUCLEOTIDE SEQUENCE [LARGE SCALE GENOMIC DNA]</scope>
</reference>
<feature type="compositionally biased region" description="Low complexity" evidence="1">
    <location>
        <begin position="996"/>
        <end position="1011"/>
    </location>
</feature>
<accession>A0ABN9UFP7</accession>
<feature type="region of interest" description="Disordered" evidence="1">
    <location>
        <begin position="333"/>
        <end position="395"/>
    </location>
</feature>
<evidence type="ECO:0000313" key="2">
    <source>
        <dbReference type="EMBL" id="CAK0858182.1"/>
    </source>
</evidence>
<proteinExistence type="predicted"/>
<dbReference type="EMBL" id="CAUYUJ010015796">
    <property type="protein sequence ID" value="CAK0858182.1"/>
    <property type="molecule type" value="Genomic_DNA"/>
</dbReference>
<sequence>MCLATLRASRGTLIAVSMLEEVDAAEASEFYLECHAVDPLARWSQELGPEPAGEAAARRPSEVELDGFGMPLDGGAVRDTAALTSGPRPVVAPARGGGRQPAALQASPLEEAGARLSAVAPPARETGPTRGARPRCQQKRRRVPRAAALGRGLKDLLSNCCLRRRPTGAALVTYGSQFSVAPAPVVMGQSREGTPFVEALAKMSEYVTTQDGEKAGEDSPSIFMKYFLNVPAPQTPIKSIGMEVYREMRTGCEAEDAIPSGKTAYAIDVLGPRFKALQLTAIDKCWSCIRWLELIAPMNEQPAFRTEDEEIVRPVELGDLRLEELLCELKQGWETGREMEPPRSNSPPVGHTGGSRGKAAHQLPWPRTPAGLVEDPPLPAAPAAAARRPTPEPQRTVQLREDFSKGAMPKEVSWMIVKDAHPKKLGVTRGAYGMRLRELMQGDCTGEEQVEAVPIKLAGPIPGLPDKQHAAQLQTGESVDGHILESLMDPEAAPLPQADWPLHPPRARVNCARLEDLYEVAEHLVGLSILGVVDVADMLAQRAQKVFNGLVAREKKAKTLEALSRCTRQIFNMIPSNAYLCNIVEDTSTLAASTTWTSLHLPVGGVMVCSSDDQKGAFYVWKLPPIWYSRMAVSLPRASELCGVVKGARAVGTPGEMRLAMRRACAQAEVAYAEGAPANKVTELLRYIVYALGRDYCPWPLIPTLLGRAAQALEFKRPPLSCLNLVWEFSVRTRGKRINMGISQELLVCRGYLSFAGTDLRAAPSPVATASDASGAGGGVCGSAGLTPVAVQQPRAARQGARPRWGQAAATCSPHAAPRCYQADVVKLADTYNSLCDVCVRGAGSPGQDLSTQLFLVRGLLARGLPAEALFAEGSCPQVWGEIGTYPKGTAEYDKKLTSEFAGEFLALSGRSGSDIRLAAGLLYRPKAGPRARIVVSRRWQGSIDLHIHARELQAGVAALLWRTRSTEHLSARVVHLLDSQAGSDHYEGAVGQHQAAMAPAPASTPSSSTSGPLDTDGGIAAYTEMLWGEGEPVSIASSAVAASAQGLEPREPPVLALPLTPELILGIAALAIECDAVSQVFSPTTEVFTLSKQQATIINDGVRVRLPETKTEHRKATIEMVVVGCPIAMDLVKRW</sequence>
<name>A0ABN9UFP7_9DINO</name>
<evidence type="ECO:0000256" key="1">
    <source>
        <dbReference type="SAM" id="MobiDB-lite"/>
    </source>
</evidence>
<feature type="compositionally biased region" description="Basic residues" evidence="1">
    <location>
        <begin position="132"/>
        <end position="144"/>
    </location>
</feature>
<comment type="caution">
    <text evidence="2">The sequence shown here is derived from an EMBL/GenBank/DDBJ whole genome shotgun (WGS) entry which is preliminary data.</text>
</comment>
<feature type="region of interest" description="Disordered" evidence="1">
    <location>
        <begin position="119"/>
        <end position="145"/>
    </location>
</feature>
<keyword evidence="3" id="KW-1185">Reference proteome</keyword>
<feature type="region of interest" description="Disordered" evidence="1">
    <location>
        <begin position="993"/>
        <end position="1016"/>
    </location>
</feature>
<protein>
    <submittedName>
        <fullName evidence="2">Uncharacterized protein</fullName>
    </submittedName>
</protein>
<evidence type="ECO:0000313" key="3">
    <source>
        <dbReference type="Proteomes" id="UP001189429"/>
    </source>
</evidence>
<dbReference type="Proteomes" id="UP001189429">
    <property type="component" value="Unassembled WGS sequence"/>
</dbReference>